<reference evidence="2 3" key="1">
    <citation type="submission" date="2021-01" db="EMBL/GenBank/DDBJ databases">
        <title>Whole genome shotgun sequence of Planotetraspora kaengkrachanensis NBRC 104272.</title>
        <authorList>
            <person name="Komaki H."/>
            <person name="Tamura T."/>
        </authorList>
    </citation>
    <scope>NUCLEOTIDE SEQUENCE [LARGE SCALE GENOMIC DNA]</scope>
    <source>
        <strain evidence="2 3">NBRC 104272</strain>
    </source>
</reference>
<feature type="region of interest" description="Disordered" evidence="1">
    <location>
        <begin position="46"/>
        <end position="108"/>
    </location>
</feature>
<gene>
    <name evidence="2" type="ORF">Pka01_36310</name>
</gene>
<keyword evidence="3" id="KW-1185">Reference proteome</keyword>
<organism evidence="2 3">
    <name type="scientific">Planotetraspora kaengkrachanensis</name>
    <dbReference type="NCBI Taxonomy" id="575193"/>
    <lineage>
        <taxon>Bacteria</taxon>
        <taxon>Bacillati</taxon>
        <taxon>Actinomycetota</taxon>
        <taxon>Actinomycetes</taxon>
        <taxon>Streptosporangiales</taxon>
        <taxon>Streptosporangiaceae</taxon>
        <taxon>Planotetraspora</taxon>
    </lineage>
</organism>
<dbReference type="EMBL" id="BONV01000014">
    <property type="protein sequence ID" value="GIG80504.1"/>
    <property type="molecule type" value="Genomic_DNA"/>
</dbReference>
<dbReference type="AlphaFoldDB" id="A0A8J3LYZ5"/>
<comment type="caution">
    <text evidence="2">The sequence shown here is derived from an EMBL/GenBank/DDBJ whole genome shotgun (WGS) entry which is preliminary data.</text>
</comment>
<protein>
    <submittedName>
        <fullName evidence="2">Uncharacterized protein</fullName>
    </submittedName>
</protein>
<feature type="compositionally biased region" description="Basic and acidic residues" evidence="1">
    <location>
        <begin position="83"/>
        <end position="108"/>
    </location>
</feature>
<dbReference type="Proteomes" id="UP000630097">
    <property type="component" value="Unassembled WGS sequence"/>
</dbReference>
<dbReference type="RefSeq" id="WP_203883903.1">
    <property type="nucleotide sequence ID" value="NZ_BAABHH010000012.1"/>
</dbReference>
<accession>A0A8J3LYZ5</accession>
<evidence type="ECO:0000313" key="2">
    <source>
        <dbReference type="EMBL" id="GIG80504.1"/>
    </source>
</evidence>
<evidence type="ECO:0000313" key="3">
    <source>
        <dbReference type="Proteomes" id="UP000630097"/>
    </source>
</evidence>
<proteinExistence type="predicted"/>
<sequence length="108" mass="10917">MGELLGAMISLAALTVLVVLALLAISAAVLVALGALAATTRREPYMGDPVAVGRRPAGGGVEAGPVRPDGMDVPESADGMRAPGHDGLRPAERDGARAPGSPDDRPRR</sequence>
<evidence type="ECO:0000256" key="1">
    <source>
        <dbReference type="SAM" id="MobiDB-lite"/>
    </source>
</evidence>
<name>A0A8J3LYZ5_9ACTN</name>